<keyword evidence="3 5" id="KW-1133">Transmembrane helix</keyword>
<dbReference type="FunCoup" id="A8XW09">
    <property type="interactions" value="1772"/>
</dbReference>
<organism evidence="6 7">
    <name type="scientific">Caenorhabditis briggsae</name>
    <dbReference type="NCBI Taxonomy" id="6238"/>
    <lineage>
        <taxon>Eukaryota</taxon>
        <taxon>Metazoa</taxon>
        <taxon>Ecdysozoa</taxon>
        <taxon>Nematoda</taxon>
        <taxon>Chromadorea</taxon>
        <taxon>Rhabditida</taxon>
        <taxon>Rhabditina</taxon>
        <taxon>Rhabditomorpha</taxon>
        <taxon>Rhabditoidea</taxon>
        <taxon>Rhabditidae</taxon>
        <taxon>Peloderinae</taxon>
        <taxon>Caenorhabditis</taxon>
    </lineage>
</organism>
<feature type="transmembrane region" description="Helical" evidence="5">
    <location>
        <begin position="56"/>
        <end position="75"/>
    </location>
</feature>
<dbReference type="Proteomes" id="UP000008549">
    <property type="component" value="Unassembled WGS sequence"/>
</dbReference>
<feature type="transmembrane region" description="Helical" evidence="5">
    <location>
        <begin position="336"/>
        <end position="353"/>
    </location>
</feature>
<dbReference type="eggNOG" id="KOG0411">
    <property type="taxonomic scope" value="Eukaryota"/>
</dbReference>
<dbReference type="PANTHER" id="PTHR20661">
    <property type="entry name" value="PHOSPHATIDYLINOSITOL-GLYCAN BIOSYNTHESIS CLASS W PROTEIN"/>
    <property type="match status" value="1"/>
</dbReference>
<comment type="subcellular location">
    <subcellularLocation>
        <location evidence="1">Membrane</location>
        <topology evidence="1">Multi-pass membrane protein</topology>
    </subcellularLocation>
</comment>
<dbReference type="GO" id="GO:0003676">
    <property type="term" value="F:nucleic acid binding"/>
    <property type="evidence" value="ECO:0007669"/>
    <property type="project" value="InterPro"/>
</dbReference>
<dbReference type="EMBL" id="HE601321">
    <property type="protein sequence ID" value="CAP36828.2"/>
    <property type="molecule type" value="Genomic_DNA"/>
</dbReference>
<dbReference type="AlphaFoldDB" id="A8XW09"/>
<evidence type="ECO:0000256" key="5">
    <source>
        <dbReference type="SAM" id="Phobius"/>
    </source>
</evidence>
<evidence type="ECO:0000256" key="2">
    <source>
        <dbReference type="ARBA" id="ARBA00022692"/>
    </source>
</evidence>
<feature type="transmembrane region" description="Helical" evidence="5">
    <location>
        <begin position="203"/>
        <end position="224"/>
    </location>
</feature>
<evidence type="ECO:0000313" key="7">
    <source>
        <dbReference type="Proteomes" id="UP000008549"/>
    </source>
</evidence>
<dbReference type="Pfam" id="PF06423">
    <property type="entry name" value="GWT1"/>
    <property type="match status" value="2"/>
</dbReference>
<dbReference type="InParanoid" id="A8XW09"/>
<keyword evidence="7" id="KW-1185">Reference proteome</keyword>
<dbReference type="WormBase" id="CBG19615">
    <property type="protein sequence ID" value="CBP41997"/>
    <property type="gene ID" value="WBGene00038799"/>
    <property type="gene designation" value="Cbr-pigw-1"/>
</dbReference>
<evidence type="ECO:0000313" key="8">
    <source>
        <dbReference type="WormBase" id="CBG19615"/>
    </source>
</evidence>
<sequence>MSRDEEHSRFVSTLTGCSQRELFLTFLITLLGLFIRNLTLPWIFLGIRYDTGRFSYWLKFVADVIFLCLPSLLAMTILSDHLLFLATIMSITSIVLLLFVIYEGVDHHLTASLKQAWSRIVEEQHRPTKFVTYFRSLTMVLVTVAILAVDFPIFPRRFAKTEKFGHSMMDVGVAAFIFQSALGSRMAKSPSSGRQLSNHSRPWYLTSTSLLFALGFVRAVVLEVIGYPQHVTEYGVHWNFFFTMAAVRVLYSILPRCFPLVLSIIFGICHQTMLKSTGLQAWILDENANKRDNLIHANAEGLTSLLGYLTIFYASLAIGGFMARTSIRVKSWIRRCFQLLLLSIFLFLAQLATEKWVDPPCRRVVNVTYIFSQLTLMTFATAVCLSIQMFNIVVWCASFPQFSKDVAQRQLWTRSVGAQVTPISHDKKVQTFPTTRDISLQAKPSDIPGFFHLKNTATDPTSTSNASTQSSTIIRNKTTSSQCVLPPANRFKYLTELGVLKGSELLLVSGLREEDQKQDYHADMDGNNFDIYYRKMIPLFAAEAAKLGRPAVLLCDNAPYHNAPLRKPPTSTSSRADITSFLTEHGVKFFPKQTKEILYDLARIFIESNGGREAFTVYKFDEYAKSHGVTVLRLPQYHCFFNPVELLWAQLKQHLRKIGKPEDSVELVRSRAKAFLEPFPATSADKLFLHTQKLETDLREMMEEEDMMDYDEVFDLNYDVDEAGNLYNIRIDSDDEDAMVDEEIETICDDPFSPVSPCLSDSINRHSLLFFLISNVLTGLINLSIPTAHTLSAQFSFPILLAYLTVCSGIVHSLEYRKVNFIRLHAD</sequence>
<dbReference type="HOGENOM" id="CLU_342644_0_0_1"/>
<evidence type="ECO:0000256" key="1">
    <source>
        <dbReference type="ARBA" id="ARBA00004141"/>
    </source>
</evidence>
<dbReference type="InterPro" id="IPR009447">
    <property type="entry name" value="PIGW/GWT1"/>
</dbReference>
<dbReference type="PANTHER" id="PTHR20661:SF0">
    <property type="entry name" value="PHOSPHATIDYLINOSITOL-GLYCAN BIOSYNTHESIS CLASS W PROTEIN"/>
    <property type="match status" value="1"/>
</dbReference>
<feature type="transmembrane region" description="Helical" evidence="5">
    <location>
        <begin position="21"/>
        <end position="44"/>
    </location>
</feature>
<protein>
    <submittedName>
        <fullName evidence="6">Protein CBR-HPO-20</fullName>
    </submittedName>
</protein>
<proteinExistence type="predicted"/>
<feature type="transmembrane region" description="Helical" evidence="5">
    <location>
        <begin position="305"/>
        <end position="324"/>
    </location>
</feature>
<dbReference type="InterPro" id="IPR036397">
    <property type="entry name" value="RNaseH_sf"/>
</dbReference>
<reference evidence="6 7" key="2">
    <citation type="journal article" date="2011" name="PLoS Genet.">
        <title>Caenorhabditis briggsae recombinant inbred line genotypes reveal inter-strain incompatibility and the evolution of recombination.</title>
        <authorList>
            <person name="Ross J.A."/>
            <person name="Koboldt D.C."/>
            <person name="Staisch J.E."/>
            <person name="Chamberlin H.M."/>
            <person name="Gupta B.P."/>
            <person name="Miller R.D."/>
            <person name="Baird S.E."/>
            <person name="Haag E.S."/>
        </authorList>
    </citation>
    <scope>NUCLEOTIDE SEQUENCE [LARGE SCALE GENOMIC DNA]</scope>
    <source>
        <strain evidence="6 7">AF16</strain>
    </source>
</reference>
<evidence type="ECO:0000256" key="4">
    <source>
        <dbReference type="ARBA" id="ARBA00023136"/>
    </source>
</evidence>
<evidence type="ECO:0000313" key="6">
    <source>
        <dbReference type="EMBL" id="CAP36828.2"/>
    </source>
</evidence>
<feature type="transmembrane region" description="Helical" evidence="5">
    <location>
        <begin position="768"/>
        <end position="789"/>
    </location>
</feature>
<keyword evidence="4 5" id="KW-0472">Membrane</keyword>
<evidence type="ECO:0000256" key="3">
    <source>
        <dbReference type="ARBA" id="ARBA00022989"/>
    </source>
</evidence>
<name>A8XW09_CAEBR</name>
<dbReference type="GO" id="GO:0032216">
    <property type="term" value="F:glucosaminyl-phosphatidylinositol O-acyltransferase activity"/>
    <property type="evidence" value="ECO:0000318"/>
    <property type="project" value="GO_Central"/>
</dbReference>
<feature type="transmembrane region" description="Helical" evidence="5">
    <location>
        <begin position="373"/>
        <end position="399"/>
    </location>
</feature>
<keyword evidence="2 5" id="KW-0812">Transmembrane</keyword>
<dbReference type="GO" id="GO:0006506">
    <property type="term" value="P:GPI anchor biosynthetic process"/>
    <property type="evidence" value="ECO:0000318"/>
    <property type="project" value="GO_Central"/>
</dbReference>
<feature type="transmembrane region" description="Helical" evidence="5">
    <location>
        <begin position="133"/>
        <end position="154"/>
    </location>
</feature>
<feature type="transmembrane region" description="Helical" evidence="5">
    <location>
        <begin position="795"/>
        <end position="814"/>
    </location>
</feature>
<reference evidence="6 7" key="1">
    <citation type="journal article" date="2003" name="PLoS Biol.">
        <title>The genome sequence of Caenorhabditis briggsae: a platform for comparative genomics.</title>
        <authorList>
            <person name="Stein L.D."/>
            <person name="Bao Z."/>
            <person name="Blasiar D."/>
            <person name="Blumenthal T."/>
            <person name="Brent M.R."/>
            <person name="Chen N."/>
            <person name="Chinwalla A."/>
            <person name="Clarke L."/>
            <person name="Clee C."/>
            <person name="Coghlan A."/>
            <person name="Coulson A."/>
            <person name="D'Eustachio P."/>
            <person name="Fitch D.H."/>
            <person name="Fulton L.A."/>
            <person name="Fulton R.E."/>
            <person name="Griffiths-Jones S."/>
            <person name="Harris T.W."/>
            <person name="Hillier L.W."/>
            <person name="Kamath R."/>
            <person name="Kuwabara P.E."/>
            <person name="Mardis E.R."/>
            <person name="Marra M.A."/>
            <person name="Miner T.L."/>
            <person name="Minx P."/>
            <person name="Mullikin J.C."/>
            <person name="Plumb R.W."/>
            <person name="Rogers J."/>
            <person name="Schein J.E."/>
            <person name="Sohrmann M."/>
            <person name="Spieth J."/>
            <person name="Stajich J.E."/>
            <person name="Wei C."/>
            <person name="Willey D."/>
            <person name="Wilson R.K."/>
            <person name="Durbin R."/>
            <person name="Waterston R.H."/>
        </authorList>
    </citation>
    <scope>NUCLEOTIDE SEQUENCE [LARGE SCALE GENOMIC DNA]</scope>
    <source>
        <strain evidence="6 7">AF16</strain>
    </source>
</reference>
<dbReference type="Gene3D" id="3.30.420.10">
    <property type="entry name" value="Ribonuclease H-like superfamily/Ribonuclease H"/>
    <property type="match status" value="1"/>
</dbReference>
<dbReference type="GO" id="GO:0016020">
    <property type="term" value="C:membrane"/>
    <property type="evidence" value="ECO:0007669"/>
    <property type="project" value="UniProtKB-SubCell"/>
</dbReference>
<feature type="transmembrane region" description="Helical" evidence="5">
    <location>
        <begin position="82"/>
        <end position="102"/>
    </location>
</feature>
<accession>A8XW09</accession>
<gene>
    <name evidence="8" type="primary">pigw-1</name>
    <name evidence="6" type="synonym">Cbr-hpo-20</name>
    <name evidence="8" type="synonym">hpo-20</name>
    <name evidence="8" type="ORF">CBG19615</name>
    <name evidence="6" type="ORF">CBG_19615</name>
</gene>